<dbReference type="Proteomes" id="UP001168528">
    <property type="component" value="Unassembled WGS sequence"/>
</dbReference>
<protein>
    <submittedName>
        <fullName evidence="1">Glycosyltransferase</fullName>
    </submittedName>
</protein>
<reference evidence="1" key="1">
    <citation type="submission" date="2023-07" db="EMBL/GenBank/DDBJ databases">
        <title>The genome sequence of Rhodocytophaga aerolata KACC 12507.</title>
        <authorList>
            <person name="Zhang X."/>
        </authorList>
    </citation>
    <scope>NUCLEOTIDE SEQUENCE</scope>
    <source>
        <strain evidence="1">KACC 12507</strain>
    </source>
</reference>
<name>A0ABT8RAQ8_9BACT</name>
<organism evidence="1 2">
    <name type="scientific">Rhodocytophaga aerolata</name>
    <dbReference type="NCBI Taxonomy" id="455078"/>
    <lineage>
        <taxon>Bacteria</taxon>
        <taxon>Pseudomonadati</taxon>
        <taxon>Bacteroidota</taxon>
        <taxon>Cytophagia</taxon>
        <taxon>Cytophagales</taxon>
        <taxon>Rhodocytophagaceae</taxon>
        <taxon>Rhodocytophaga</taxon>
    </lineage>
</organism>
<gene>
    <name evidence="1" type="ORF">Q0590_20990</name>
</gene>
<evidence type="ECO:0000313" key="2">
    <source>
        <dbReference type="Proteomes" id="UP001168528"/>
    </source>
</evidence>
<dbReference type="EMBL" id="JAUKPO010000013">
    <property type="protein sequence ID" value="MDO1448766.1"/>
    <property type="molecule type" value="Genomic_DNA"/>
</dbReference>
<accession>A0ABT8RAQ8</accession>
<keyword evidence="2" id="KW-1185">Reference proteome</keyword>
<proteinExistence type="predicted"/>
<evidence type="ECO:0000313" key="1">
    <source>
        <dbReference type="EMBL" id="MDO1448766.1"/>
    </source>
</evidence>
<dbReference type="Gene3D" id="3.40.50.2000">
    <property type="entry name" value="Glycogen Phosphorylase B"/>
    <property type="match status" value="1"/>
</dbReference>
<comment type="caution">
    <text evidence="1">The sequence shown here is derived from an EMBL/GenBank/DDBJ whole genome shotgun (WGS) entry which is preliminary data.</text>
</comment>
<dbReference type="RefSeq" id="WP_302039565.1">
    <property type="nucleotide sequence ID" value="NZ_JAUKPO010000013.1"/>
</dbReference>
<dbReference type="SUPFAM" id="SSF53756">
    <property type="entry name" value="UDP-Glycosyltransferase/glycogen phosphorylase"/>
    <property type="match status" value="1"/>
</dbReference>
<sequence>MTKINLVIASILKPIDDPRMYEKIGITLADSQKYSVHIIGFKSKNVPAYPNINFYPLFDFNRLSFRRISASLNIYKNLLKLKPEVIIIETPELLIVTIWYKIIYGSKLYYDILENYYYNILYITRYPVFAKYILGFITRAVEYLSSYFVDGFMLAEKCYLSELPFLRKKIAVLENKVSHLYKSLDNPKKQSCYHLLYSGTIAESFGIYHAINLVSKLNRLDKRFHLTIIGYCADKNEYNRFSKTIADLPFIRLIGGDYPVPHSEIMAAIHTADIGLVPYLYNRSTKDKMPTKLYEYTLYKVPMLIPGNPLWIEFCNVYNSALDIDYDRVNIKELLMAIHSTGFYRYSVNNDTLLWDKSILLGLFN</sequence>